<feature type="non-terminal residue" evidence="1">
    <location>
        <position position="1"/>
    </location>
</feature>
<evidence type="ECO:0000313" key="1">
    <source>
        <dbReference type="EMBL" id="MDX2916139.1"/>
    </source>
</evidence>
<keyword evidence="2" id="KW-1185">Reference proteome</keyword>
<protein>
    <submittedName>
        <fullName evidence="1">Uncharacterized protein</fullName>
    </submittedName>
</protein>
<proteinExistence type="predicted"/>
<comment type="caution">
    <text evidence="1">The sequence shown here is derived from an EMBL/GenBank/DDBJ whole genome shotgun (WGS) entry which is preliminary data.</text>
</comment>
<dbReference type="Proteomes" id="UP001271723">
    <property type="component" value="Unassembled WGS sequence"/>
</dbReference>
<reference evidence="1 2" key="1">
    <citation type="journal article" date="2023" name="Microb. Genom.">
        <title>Mesoterricola silvestris gen. nov., sp. nov., Mesoterricola sediminis sp. nov., Geothrix oryzae sp. nov., Geothrix edaphica sp. nov., Geothrix rubra sp. nov., and Geothrix limicola sp. nov., six novel members of Acidobacteriota isolated from soils.</title>
        <authorList>
            <person name="Weisberg A.J."/>
            <person name="Pearce E."/>
            <person name="Kramer C.G."/>
            <person name="Chang J.H."/>
            <person name="Clarke C.R."/>
        </authorList>
    </citation>
    <scope>NUCLEOTIDE SEQUENCE [LARGE SCALE GENOMIC DNA]</scope>
    <source>
        <strain evidence="1 2">NRRL_B-2795</strain>
    </source>
</reference>
<sequence>CQTSSAVVVLAVTTNTLASSCTRLAASLALFSIDHYIEQQDDGYALLALGHSQRLALQALPAAEDLLPIDRQDRGVDTTRFVLTATEAERLATHLESTHALARGGTDR</sequence>
<accession>A0ABU4LK07</accession>
<gene>
    <name evidence="1" type="ORF">PV517_46670</name>
</gene>
<evidence type="ECO:0000313" key="2">
    <source>
        <dbReference type="Proteomes" id="UP001271723"/>
    </source>
</evidence>
<dbReference type="EMBL" id="JARAVY010000039">
    <property type="protein sequence ID" value="MDX2916139.1"/>
    <property type="molecule type" value="Genomic_DNA"/>
</dbReference>
<organism evidence="1 2">
    <name type="scientific">Streptomyces griseiscabiei</name>
    <dbReference type="NCBI Taxonomy" id="2993540"/>
    <lineage>
        <taxon>Bacteria</taxon>
        <taxon>Bacillati</taxon>
        <taxon>Actinomycetota</taxon>
        <taxon>Actinomycetes</taxon>
        <taxon>Kitasatosporales</taxon>
        <taxon>Streptomycetaceae</taxon>
        <taxon>Streptomyces</taxon>
    </lineage>
</organism>
<name>A0ABU4LK07_9ACTN</name>
<dbReference type="RefSeq" id="WP_267300201.1">
    <property type="nucleotide sequence ID" value="NZ_JAGJBZ010000007.1"/>
</dbReference>